<protein>
    <submittedName>
        <fullName evidence="3">Plasmid stabilization system protein ParE</fullName>
    </submittedName>
</protein>
<accession>A0A1I7LRA2</accession>
<organism evidence="3 4">
    <name type="scientific">Pseudoduganella namucuonensis</name>
    <dbReference type="NCBI Taxonomy" id="1035707"/>
    <lineage>
        <taxon>Bacteria</taxon>
        <taxon>Pseudomonadati</taxon>
        <taxon>Pseudomonadota</taxon>
        <taxon>Betaproteobacteria</taxon>
        <taxon>Burkholderiales</taxon>
        <taxon>Oxalobacteraceae</taxon>
        <taxon>Telluria group</taxon>
        <taxon>Pseudoduganella</taxon>
    </lineage>
</organism>
<dbReference type="STRING" id="1035707.SAMN05216552_103589"/>
<keyword evidence="2" id="KW-1277">Toxin-antitoxin system</keyword>
<dbReference type="InterPro" id="IPR051803">
    <property type="entry name" value="TA_system_RelE-like_toxin"/>
</dbReference>
<dbReference type="OrthoDB" id="121597at2"/>
<dbReference type="PANTHER" id="PTHR33755">
    <property type="entry name" value="TOXIN PARE1-RELATED"/>
    <property type="match status" value="1"/>
</dbReference>
<evidence type="ECO:0000313" key="4">
    <source>
        <dbReference type="Proteomes" id="UP000199391"/>
    </source>
</evidence>
<dbReference type="RefSeq" id="WP_093559089.1">
    <property type="nucleotide sequence ID" value="NZ_FPBO01000035.1"/>
</dbReference>
<evidence type="ECO:0000256" key="1">
    <source>
        <dbReference type="ARBA" id="ARBA00006226"/>
    </source>
</evidence>
<comment type="similarity">
    <text evidence="1">Belongs to the RelE toxin family.</text>
</comment>
<dbReference type="PANTHER" id="PTHR33755:SF7">
    <property type="entry name" value="TOXIN MODULE OF TOXIN-ANTITOXIN SYSTEM RELE_STBE FAMILY"/>
    <property type="match status" value="1"/>
</dbReference>
<name>A0A1I7LRA2_9BURK</name>
<dbReference type="Pfam" id="PF05016">
    <property type="entry name" value="ParE_toxin"/>
    <property type="match status" value="1"/>
</dbReference>
<evidence type="ECO:0000256" key="2">
    <source>
        <dbReference type="ARBA" id="ARBA00022649"/>
    </source>
</evidence>
<dbReference type="InterPro" id="IPR035093">
    <property type="entry name" value="RelE/ParE_toxin_dom_sf"/>
</dbReference>
<sequence length="96" mass="10852">MSRLIWSPSALRDVQRLYRFLAGKNPDAAKRAVQAVRQGVKVLGQQPQIGRPIEDMAEVYREWQIDFGDSGYVVRYRVAADVVAILAVRHQKEVGS</sequence>
<gene>
    <name evidence="3" type="ORF">SAMN05216552_103589</name>
</gene>
<dbReference type="Proteomes" id="UP000199391">
    <property type="component" value="Unassembled WGS sequence"/>
</dbReference>
<reference evidence="4" key="1">
    <citation type="submission" date="2016-10" db="EMBL/GenBank/DDBJ databases">
        <authorList>
            <person name="Varghese N."/>
            <person name="Submissions S."/>
        </authorList>
    </citation>
    <scope>NUCLEOTIDE SEQUENCE [LARGE SCALE GENOMIC DNA]</scope>
    <source>
        <strain evidence="4">CGMCC 1.11014</strain>
    </source>
</reference>
<dbReference type="AlphaFoldDB" id="A0A1I7LRA2"/>
<dbReference type="EMBL" id="FPBO01000035">
    <property type="protein sequence ID" value="SFV12201.1"/>
    <property type="molecule type" value="Genomic_DNA"/>
</dbReference>
<evidence type="ECO:0000313" key="3">
    <source>
        <dbReference type="EMBL" id="SFV12201.1"/>
    </source>
</evidence>
<proteinExistence type="inferred from homology"/>
<keyword evidence="4" id="KW-1185">Reference proteome</keyword>
<dbReference type="Gene3D" id="3.30.2310.20">
    <property type="entry name" value="RelE-like"/>
    <property type="match status" value="1"/>
</dbReference>
<dbReference type="InterPro" id="IPR007712">
    <property type="entry name" value="RelE/ParE_toxin"/>
</dbReference>